<accession>A0A0G3BD24</accession>
<protein>
    <recommendedName>
        <fullName evidence="4">DUF945 domain-containing protein</fullName>
    </recommendedName>
</protein>
<reference evidence="2 3" key="1">
    <citation type="submission" date="2015-05" db="EMBL/GenBank/DDBJ databases">
        <authorList>
            <person name="Tang B."/>
            <person name="Yu Y."/>
        </authorList>
    </citation>
    <scope>NUCLEOTIDE SEQUENCE [LARGE SCALE GENOMIC DNA]</scope>
    <source>
        <strain evidence="2 3">DSM 7029</strain>
    </source>
</reference>
<evidence type="ECO:0000313" key="3">
    <source>
        <dbReference type="Proteomes" id="UP000035352"/>
    </source>
</evidence>
<name>A0A0G3BD24_9BURK</name>
<evidence type="ECO:0000313" key="2">
    <source>
        <dbReference type="EMBL" id="AKJ27257.1"/>
    </source>
</evidence>
<dbReference type="KEGG" id="pbh:AAW51_0566"/>
<dbReference type="AlphaFoldDB" id="A0A0G3BD24"/>
<dbReference type="Pfam" id="PF06097">
    <property type="entry name" value="DUF945"/>
    <property type="match status" value="1"/>
</dbReference>
<sequence>MAVGLGAVAVAAAAYVGASAYVGQQVQQALQAQPEKLAQQLPFIKVAEHRYEKGLFSSTRTLTLQFGCEAPAGAAAAAGADGEAPTGPVTLTLRDHIRHGPLLGLSPGAAQIDTELELPADVKAKLAKVFGEQQPLSLRTLVAFDGRYTSQLSSPAVQIPGPNGEQLAWKGLQVSVSSDAEGSFLNYQASAPGFEVNDPAKGVKMVLSNVSMQGQGRPVGGNVWLMVGEDEGSIGSFEVTAQAPVQQASEGGAKPFSFKLENLKFTAKATVENDLLSSQMSMIGGGMIGATKLDKVEMAGSLKRLHAPTYQRLMSSMMKSSFPCDTPAGEAADPSAMLAAMQQDMVQLLPHNPEYSLDKLAVEYGGQRGEMSYSLGVQGVTEADLKLPAMALLMTKGRGKADIKLPVKWIEQIAGNAPMQQAAVQPEMVGAMLDQFAAQGFVVRDGDNVGASVRFENGELVLNGKPLPLGRPPAN</sequence>
<keyword evidence="3" id="KW-1185">Reference proteome</keyword>
<dbReference type="Proteomes" id="UP000035352">
    <property type="component" value="Chromosome"/>
</dbReference>
<dbReference type="InterPro" id="IPR010352">
    <property type="entry name" value="DUF945"/>
</dbReference>
<proteinExistence type="predicted"/>
<organism evidence="2 3">
    <name type="scientific">Caldimonas brevitalea</name>
    <dbReference type="NCBI Taxonomy" id="413882"/>
    <lineage>
        <taxon>Bacteria</taxon>
        <taxon>Pseudomonadati</taxon>
        <taxon>Pseudomonadota</taxon>
        <taxon>Betaproteobacteria</taxon>
        <taxon>Burkholderiales</taxon>
        <taxon>Sphaerotilaceae</taxon>
        <taxon>Caldimonas</taxon>
    </lineage>
</organism>
<dbReference type="EMBL" id="CP011371">
    <property type="protein sequence ID" value="AKJ27257.1"/>
    <property type="molecule type" value="Genomic_DNA"/>
</dbReference>
<keyword evidence="1" id="KW-0732">Signal</keyword>
<dbReference type="STRING" id="413882.AAW51_0566"/>
<evidence type="ECO:0008006" key="4">
    <source>
        <dbReference type="Google" id="ProtNLM"/>
    </source>
</evidence>
<feature type="signal peptide" evidence="1">
    <location>
        <begin position="1"/>
        <end position="20"/>
    </location>
</feature>
<evidence type="ECO:0000256" key="1">
    <source>
        <dbReference type="SAM" id="SignalP"/>
    </source>
</evidence>
<gene>
    <name evidence="2" type="ORF">AAW51_0566</name>
</gene>
<feature type="chain" id="PRO_5002551586" description="DUF945 domain-containing protein" evidence="1">
    <location>
        <begin position="21"/>
        <end position="475"/>
    </location>
</feature>